<reference evidence="9 10" key="1">
    <citation type="submission" date="2018-06" db="EMBL/GenBank/DDBJ databases">
        <title>Complete Genomes of Monosporascus.</title>
        <authorList>
            <person name="Robinson A.J."/>
            <person name="Natvig D.O."/>
        </authorList>
    </citation>
    <scope>NUCLEOTIDE SEQUENCE [LARGE SCALE GENOMIC DNA]</scope>
    <source>
        <strain evidence="9 10">CBS 110550</strain>
    </source>
</reference>
<feature type="compositionally biased region" description="Low complexity" evidence="6">
    <location>
        <begin position="1473"/>
        <end position="1486"/>
    </location>
</feature>
<feature type="compositionally biased region" description="Basic and acidic residues" evidence="6">
    <location>
        <begin position="527"/>
        <end position="545"/>
    </location>
</feature>
<dbReference type="PANTHER" id="PTHR46140">
    <property type="entry name" value="VACUOLAR TRANSPORTER CHAPERONE 1-RELATED"/>
    <property type="match status" value="1"/>
</dbReference>
<keyword evidence="3 7" id="KW-0812">Transmembrane</keyword>
<feature type="transmembrane region" description="Helical" evidence="7">
    <location>
        <begin position="702"/>
        <end position="724"/>
    </location>
</feature>
<gene>
    <name evidence="9" type="ORF">DL764_005057</name>
</gene>
<feature type="transmembrane region" description="Helical" evidence="7">
    <location>
        <begin position="744"/>
        <end position="766"/>
    </location>
</feature>
<feature type="compositionally biased region" description="Basic and acidic residues" evidence="6">
    <location>
        <begin position="811"/>
        <end position="839"/>
    </location>
</feature>
<feature type="region of interest" description="Disordered" evidence="6">
    <location>
        <begin position="806"/>
        <end position="882"/>
    </location>
</feature>
<feature type="region of interest" description="Disordered" evidence="6">
    <location>
        <begin position="1455"/>
        <end position="1495"/>
    </location>
</feature>
<dbReference type="Pfam" id="PF09359">
    <property type="entry name" value="VTC"/>
    <property type="match status" value="1"/>
</dbReference>
<dbReference type="Gene3D" id="3.20.100.30">
    <property type="entry name" value="VTC, catalytic tunnel domain"/>
    <property type="match status" value="1"/>
</dbReference>
<dbReference type="InterPro" id="IPR004331">
    <property type="entry name" value="SPX_dom"/>
</dbReference>
<keyword evidence="4 7" id="KW-1133">Transmembrane helix</keyword>
<dbReference type="EMBL" id="QJNU01000253">
    <property type="protein sequence ID" value="RYP03556.1"/>
    <property type="molecule type" value="Genomic_DNA"/>
</dbReference>
<dbReference type="Pfam" id="PF03105">
    <property type="entry name" value="SPX"/>
    <property type="match status" value="1"/>
</dbReference>
<dbReference type="InterPro" id="IPR018966">
    <property type="entry name" value="VTC_domain"/>
</dbReference>
<evidence type="ECO:0000259" key="8">
    <source>
        <dbReference type="PROSITE" id="PS51382"/>
    </source>
</evidence>
<keyword evidence="10" id="KW-1185">Reference proteome</keyword>
<dbReference type="STRING" id="155417.A0A4Q4TAC8"/>
<comment type="caution">
    <text evidence="9">The sequence shown here is derived from an EMBL/GenBank/DDBJ whole genome shotgun (WGS) entry which is preliminary data.</text>
</comment>
<evidence type="ECO:0000256" key="2">
    <source>
        <dbReference type="ARBA" id="ARBA00022554"/>
    </source>
</evidence>
<evidence type="ECO:0000256" key="7">
    <source>
        <dbReference type="SAM" id="Phobius"/>
    </source>
</evidence>
<accession>A0A4Q4TAC8</accession>
<feature type="region of interest" description="Disordered" evidence="6">
    <location>
        <begin position="527"/>
        <end position="546"/>
    </location>
</feature>
<protein>
    <recommendedName>
        <fullName evidence="8">SPX domain-containing protein</fullName>
    </recommendedName>
</protein>
<feature type="domain" description="SPX" evidence="8">
    <location>
        <begin position="1"/>
        <end position="172"/>
    </location>
</feature>
<evidence type="ECO:0000256" key="5">
    <source>
        <dbReference type="ARBA" id="ARBA00023136"/>
    </source>
</evidence>
<evidence type="ECO:0000256" key="1">
    <source>
        <dbReference type="ARBA" id="ARBA00004128"/>
    </source>
</evidence>
<evidence type="ECO:0000256" key="4">
    <source>
        <dbReference type="ARBA" id="ARBA00022989"/>
    </source>
</evidence>
<dbReference type="InterPro" id="IPR051572">
    <property type="entry name" value="VTC_Complex_Subunit"/>
</dbReference>
<dbReference type="Pfam" id="PF02656">
    <property type="entry name" value="DUF202"/>
    <property type="match status" value="1"/>
</dbReference>
<feature type="compositionally biased region" description="Basic and acidic residues" evidence="6">
    <location>
        <begin position="847"/>
        <end position="861"/>
    </location>
</feature>
<organism evidence="9 10">
    <name type="scientific">Monosporascus ibericus</name>
    <dbReference type="NCBI Taxonomy" id="155417"/>
    <lineage>
        <taxon>Eukaryota</taxon>
        <taxon>Fungi</taxon>
        <taxon>Dikarya</taxon>
        <taxon>Ascomycota</taxon>
        <taxon>Pezizomycotina</taxon>
        <taxon>Sordariomycetes</taxon>
        <taxon>Xylariomycetidae</taxon>
        <taxon>Xylariales</taxon>
        <taxon>Xylariales incertae sedis</taxon>
        <taxon>Monosporascus</taxon>
    </lineage>
</organism>
<dbReference type="GO" id="GO:0000329">
    <property type="term" value="C:fungal-type vacuole membrane"/>
    <property type="evidence" value="ECO:0007669"/>
    <property type="project" value="TreeGrafter"/>
</dbReference>
<evidence type="ECO:0000313" key="9">
    <source>
        <dbReference type="EMBL" id="RYP03556.1"/>
    </source>
</evidence>
<keyword evidence="2" id="KW-0926">Vacuole</keyword>
<feature type="region of interest" description="Disordered" evidence="6">
    <location>
        <begin position="1363"/>
        <end position="1385"/>
    </location>
</feature>
<keyword evidence="5 7" id="KW-0472">Membrane</keyword>
<dbReference type="GO" id="GO:0006799">
    <property type="term" value="P:polyphosphate biosynthetic process"/>
    <property type="evidence" value="ECO:0007669"/>
    <property type="project" value="UniProtKB-ARBA"/>
</dbReference>
<evidence type="ECO:0000313" key="10">
    <source>
        <dbReference type="Proteomes" id="UP000293360"/>
    </source>
</evidence>
<feature type="region of interest" description="Disordered" evidence="6">
    <location>
        <begin position="83"/>
        <end position="114"/>
    </location>
</feature>
<name>A0A4Q4TAC8_9PEZI</name>
<dbReference type="Proteomes" id="UP000293360">
    <property type="component" value="Unassembled WGS sequence"/>
</dbReference>
<evidence type="ECO:0000256" key="3">
    <source>
        <dbReference type="ARBA" id="ARBA00022692"/>
    </source>
</evidence>
<dbReference type="InterPro" id="IPR042267">
    <property type="entry name" value="VTC_sf"/>
</dbReference>
<dbReference type="CDD" id="cd14480">
    <property type="entry name" value="SPX_VTC2_like"/>
    <property type="match status" value="1"/>
</dbReference>
<comment type="subcellular location">
    <subcellularLocation>
        <location evidence="1">Vacuole membrane</location>
        <topology evidence="1">Multi-pass membrane protein</topology>
    </subcellularLocation>
</comment>
<dbReference type="OrthoDB" id="6493944at2759"/>
<dbReference type="GO" id="GO:0033254">
    <property type="term" value="C:vacuolar transporter chaperone complex"/>
    <property type="evidence" value="ECO:0007669"/>
    <property type="project" value="TreeGrafter"/>
</dbReference>
<proteinExistence type="predicted"/>
<dbReference type="InterPro" id="IPR003807">
    <property type="entry name" value="DUF202"/>
</dbReference>
<feature type="compositionally biased region" description="Low complexity" evidence="6">
    <location>
        <begin position="1455"/>
        <end position="1464"/>
    </location>
</feature>
<feature type="compositionally biased region" description="Acidic residues" evidence="6">
    <location>
        <begin position="597"/>
        <end position="608"/>
    </location>
</feature>
<dbReference type="PROSITE" id="PS51382">
    <property type="entry name" value="SPX"/>
    <property type="match status" value="1"/>
</dbReference>
<sequence>MRFGKTLRESIYPPWKDQYIDYSKLKTILRVDVKEEEDTPWTVEDENRFCDEVFNVQLEKVAQFQRKTALSLQERAESAFQKLKEVAPNNNSNNGDGGDENTDNKKDGDGRGQIQSDVTVARLKELKGELDSITNELRELKRYCSINYTGFLKIVKKHDRKRGDLYKVRPMMRVSLSEQGFNSEQEYSPLIKKLSLMYYIVNAHLDEGEQPQQPLDLDLEHQEEVRHGERYTAHKFWVHPDNLLEVKTAILRHLPAVLYKQQDARELDGSEDLATTSLYFDNKQFELYSRKVDHQVDTTSLRLRWYGQLSSKPDIVLEQKIIHENGTSEERRFNIKDKYIKQFIDGEYKMEKSIQKMERQGQTPEAIDSLRTTVEEIQNFIKSRKLEPVLRANYTRTAFQKPDDRVRILIDTDIAFVREDTLDRDRPCRDPKEWHRRDIDGSDMTYPFEHMNQSEVSRFPYALLEIKLREDSSRKRPKWIEDLMASHLLYAAPRFSKFVHGVASLFDDYVNNLPFWLSDMETDIRKDPHKAHDQEEQRKAQRAEDAQVVGSFLGTGAKIGSYKPVTSSPVGKSYLSERAAEEASASASRAVNAERDAEQEDAREEEADGVAQQQRGYGAISSVLPGFSLARYSRARRRQQQLARLPEGVREPETWIKNAGPLQIEPKVWLANERTFLKWQHICVLLGSLAVSLYTAAGENNFLAECMGITYVAIAAAAGAWGYYMLHVRRDMIRERSGRDFDNVVGPLVVSIALMLALILNFVFAYREAFSKLDNSQALNVTEAAFVDLEGVEVCLADTYGRSDAQGNGKLQKELPRRASLREDAFTRRPKPDDADPVRSSRRRPRRPEPRDAKGKEREEPNGNVYEQGPLTEWPPSGVSSEEELPLDHAVELIARGVPLFKGHKRPVPHASDDYYGLYTTTTGNHGDEDDVANLHDAMAQLMTLRIQGSSTPVYPWETLEQPSFATGFGRRPGTISLNRWVGYSSALPASIPLRDPGVARRDVDLAQIFDRLKDLEAGLQEDDGEHMYRLYKRFLKDPDRLMSPHRSMEKQITDLVMALSSADWIDFTSPRNQVVTKFIYDTSAANHEQYLKFFYQLLLSLELELRINSNLHDAWAKERLMGQIPPRIQWNLALARRWRHNVRVEAWDRTADQVRLRFKLRKRQTKVLKRFAQMMKWPNLDATLDALKRKDAEGTSVTVSSHAMAFFSGLVLPGPTFPFLIMNALIDIDPDKATDDLALLTHLHPNCGFQYKNSYTYWTSTSIIGKVLAPTCLDVAGWVGPALPTLSLKGSQIARIRARRPRQHITLEDVTSMSERSDPLGPPAEVYPVKEYTLLTPPDADYDYLTADASVRIEQVNLHALPDYHSGRSPPPPPPTPGARAGGPRVFDASVQFAIDGASWPLNLNYDVSFVSAWPCSDGPHPLFFDYVYTTVRADEVVGVRDWGRPRRDGAFGSVVSISTGSTPVGGGGGSSSRQQATAPQQQPPQKRDGDDDDDDAERVLVIEAFGPPDNEVLARAWCAHWGLSAVVADLGKTCMACAIREAYAATLTVVILVEDQPNGEVR</sequence>
<dbReference type="PANTHER" id="PTHR46140:SF2">
    <property type="entry name" value="VACUOLAR TRANSPORTER CHAPERONE 3 COMPLEX SUBUNIT 3-RELATED"/>
    <property type="match status" value="1"/>
</dbReference>
<evidence type="ECO:0000256" key="6">
    <source>
        <dbReference type="SAM" id="MobiDB-lite"/>
    </source>
</evidence>
<feature type="region of interest" description="Disordered" evidence="6">
    <location>
        <begin position="585"/>
        <end position="614"/>
    </location>
</feature>